<evidence type="ECO:0000313" key="5">
    <source>
        <dbReference type="Ensembl" id="ENSCCNP00000008404.1"/>
    </source>
</evidence>
<reference evidence="5" key="1">
    <citation type="submission" date="2023-09" db="UniProtKB">
        <authorList>
            <consortium name="Ensembl"/>
        </authorList>
    </citation>
    <scope>IDENTIFICATION</scope>
</reference>
<evidence type="ECO:0000256" key="3">
    <source>
        <dbReference type="PROSITE-ProRule" id="PRU01379"/>
    </source>
</evidence>
<evidence type="ECO:0000259" key="4">
    <source>
        <dbReference type="PROSITE" id="PS52035"/>
    </source>
</evidence>
<feature type="active site" description="Proton donor/acceptor" evidence="3">
    <location>
        <position position="207"/>
    </location>
</feature>
<feature type="domain" description="Peptidase M14" evidence="4">
    <location>
        <begin position="1"/>
        <end position="228"/>
    </location>
</feature>
<evidence type="ECO:0000256" key="1">
    <source>
        <dbReference type="ARBA" id="ARBA00001947"/>
    </source>
</evidence>
<dbReference type="FunFam" id="3.40.630.10:FF:000062">
    <property type="entry name" value="Cytosolic carboxypeptidase 6"/>
    <property type="match status" value="1"/>
</dbReference>
<dbReference type="Pfam" id="PF00246">
    <property type="entry name" value="Peptidase_M14"/>
    <property type="match status" value="1"/>
</dbReference>
<dbReference type="GO" id="GO:0006508">
    <property type="term" value="P:proteolysis"/>
    <property type="evidence" value="ECO:0007669"/>
    <property type="project" value="InterPro"/>
</dbReference>
<protein>
    <recommendedName>
        <fullName evidence="4">Peptidase M14 domain-containing protein</fullName>
    </recommendedName>
</protein>
<dbReference type="GO" id="GO:0004181">
    <property type="term" value="F:metallocarboxypeptidase activity"/>
    <property type="evidence" value="ECO:0007669"/>
    <property type="project" value="InterPro"/>
</dbReference>
<dbReference type="SUPFAM" id="SSF53187">
    <property type="entry name" value="Zn-dependent exopeptidases"/>
    <property type="match status" value="1"/>
</dbReference>
<dbReference type="PANTHER" id="PTHR12756">
    <property type="entry name" value="CYTOSOLIC CARBOXYPEPTIDASE"/>
    <property type="match status" value="1"/>
</dbReference>
<proteinExistence type="inferred from homology"/>
<comment type="cofactor">
    <cofactor evidence="1">
        <name>Zn(2+)</name>
        <dbReference type="ChEBI" id="CHEBI:29105"/>
    </cofactor>
</comment>
<dbReference type="InterPro" id="IPR000834">
    <property type="entry name" value="Peptidase_M14"/>
</dbReference>
<dbReference type="CDD" id="cd06908">
    <property type="entry name" value="M14_AGBL4_like"/>
    <property type="match status" value="1"/>
</dbReference>
<dbReference type="Ensembl" id="ENSCCNT00000011084.1">
    <property type="protein sequence ID" value="ENSCCNP00000008404.1"/>
    <property type="gene ID" value="ENSCCNG00000008901.1"/>
</dbReference>
<comment type="similarity">
    <text evidence="2 3">Belongs to the peptidase M14 family.</text>
</comment>
<gene>
    <name evidence="5" type="primary">Agbl4</name>
</gene>
<dbReference type="InterPro" id="IPR050821">
    <property type="entry name" value="Cytosolic_carboxypeptidase"/>
</dbReference>
<sequence>MVTWHCCFWTYGSTVYHDNLREGAEQKVVFITGRVHPGETPSSFVCQGIIDFLVSQHPIARVLREHLVFKIAPMLNPDGVYLGNYRCSLMGFDLNRHWLDPSPWVHPTLHGVKQLIIQMYNDPKTSLEFYIDIHAHSTMMNGFMYGNIFEDEERFQRQSIFPKLLCQNAEDFSYSSTSFNRDAVKAGTGRRFLGGLLDHTSYCYTLEVSFYSYIIGGTTAAVPYTEEACILVRFPLSPGPVFIQQEDQLWKDLLGGSGVWPQIRTGLNSGLKIEVAGSAGATLGCPVHPCLSYALHVDIPPTATSKFQVFLRSSGPMGSCSLFLCCFIFLSPPLSHEAVSLPLSYKVCK</sequence>
<dbReference type="PROSITE" id="PS52035">
    <property type="entry name" value="PEPTIDASE_M14"/>
    <property type="match status" value="1"/>
</dbReference>
<evidence type="ECO:0000256" key="2">
    <source>
        <dbReference type="ARBA" id="ARBA00005988"/>
    </source>
</evidence>
<organism evidence="5">
    <name type="scientific">Castor canadensis</name>
    <name type="common">American beaver</name>
    <dbReference type="NCBI Taxonomy" id="51338"/>
    <lineage>
        <taxon>Eukaryota</taxon>
        <taxon>Metazoa</taxon>
        <taxon>Chordata</taxon>
        <taxon>Craniata</taxon>
        <taxon>Vertebrata</taxon>
        <taxon>Euteleostomi</taxon>
        <taxon>Mammalia</taxon>
        <taxon>Eutheria</taxon>
        <taxon>Euarchontoglires</taxon>
        <taxon>Glires</taxon>
        <taxon>Rodentia</taxon>
        <taxon>Castorimorpha</taxon>
        <taxon>Castoridae</taxon>
        <taxon>Castor</taxon>
    </lineage>
</organism>
<dbReference type="Gene3D" id="3.40.630.10">
    <property type="entry name" value="Zn peptidases"/>
    <property type="match status" value="1"/>
</dbReference>
<dbReference type="GO" id="GO:0008270">
    <property type="term" value="F:zinc ion binding"/>
    <property type="evidence" value="ECO:0007669"/>
    <property type="project" value="InterPro"/>
</dbReference>
<name>A0A8C0WA85_CASCN</name>
<dbReference type="AlphaFoldDB" id="A0A8C0WA85"/>
<dbReference type="PANTHER" id="PTHR12756:SF9">
    <property type="entry name" value="CYTOSOLIC CARBOXYPEPTIDASE 6"/>
    <property type="match status" value="1"/>
</dbReference>
<accession>A0A8C0WA85</accession>